<evidence type="ECO:0000256" key="5">
    <source>
        <dbReference type="ARBA" id="ARBA00022840"/>
    </source>
</evidence>
<dbReference type="HOGENOM" id="CLU_014658_3_1_3"/>
<dbReference type="SUPFAM" id="SSF52402">
    <property type="entry name" value="Adenine nucleotide alpha hydrolases-like"/>
    <property type="match status" value="1"/>
</dbReference>
<comment type="catalytic activity">
    <reaction evidence="8">
        <text>L-aspartate + L-glutamine + ATP + H2O = L-asparagine + L-glutamate + AMP + diphosphate + H(+)</text>
        <dbReference type="Rhea" id="RHEA:12228"/>
        <dbReference type="ChEBI" id="CHEBI:15377"/>
        <dbReference type="ChEBI" id="CHEBI:15378"/>
        <dbReference type="ChEBI" id="CHEBI:29985"/>
        <dbReference type="ChEBI" id="CHEBI:29991"/>
        <dbReference type="ChEBI" id="CHEBI:30616"/>
        <dbReference type="ChEBI" id="CHEBI:33019"/>
        <dbReference type="ChEBI" id="CHEBI:58048"/>
        <dbReference type="ChEBI" id="CHEBI:58359"/>
        <dbReference type="ChEBI" id="CHEBI:456215"/>
        <dbReference type="EC" id="6.3.5.4"/>
    </reaction>
</comment>
<dbReference type="InterPro" id="IPR033738">
    <property type="entry name" value="AsnB_N"/>
</dbReference>
<keyword evidence="5" id="KW-0067">ATP-binding</keyword>
<reference evidence="12 13" key="1">
    <citation type="journal article" date="2007" name="PLoS Genet.">
        <title>Patterns and implications of gene gain and loss in the evolution of Prochlorococcus.</title>
        <authorList>
            <person name="Kettler G.C."/>
            <person name="Martiny A.C."/>
            <person name="Huang K."/>
            <person name="Zucker J."/>
            <person name="Coleman M.L."/>
            <person name="Rodrigue S."/>
            <person name="Chen F."/>
            <person name="Lapidus A."/>
            <person name="Ferriera S."/>
            <person name="Johnson J."/>
            <person name="Steglich C."/>
            <person name="Church G.M."/>
            <person name="Richardson P."/>
            <person name="Chisholm S.W."/>
        </authorList>
    </citation>
    <scope>NUCLEOTIDE SEQUENCE [LARGE SCALE GENOMIC DNA]</scope>
    <source>
        <strain evidence="12 13">MIT 9215</strain>
    </source>
</reference>
<evidence type="ECO:0000256" key="2">
    <source>
        <dbReference type="ARBA" id="ARBA00005752"/>
    </source>
</evidence>
<dbReference type="CDD" id="cd01991">
    <property type="entry name" value="Asn_synthase_B_C"/>
    <property type="match status" value="1"/>
</dbReference>
<dbReference type="Pfam" id="PF13537">
    <property type="entry name" value="GATase_7"/>
    <property type="match status" value="1"/>
</dbReference>
<keyword evidence="9" id="KW-0028">Amino-acid biosynthesis</keyword>
<evidence type="ECO:0000256" key="10">
    <source>
        <dbReference type="PIRSR" id="PIRSR001589-3"/>
    </source>
</evidence>
<dbReference type="AlphaFoldDB" id="A8G665"/>
<evidence type="ECO:0000313" key="12">
    <source>
        <dbReference type="EMBL" id="ABV51096.1"/>
    </source>
</evidence>
<keyword evidence="6 9" id="KW-0061">Asparagine biosynthesis</keyword>
<dbReference type="Gene3D" id="3.60.20.10">
    <property type="entry name" value="Glutamine Phosphoribosylpyrophosphate, subunit 1, domain 1"/>
    <property type="match status" value="1"/>
</dbReference>
<dbReference type="GO" id="GO:0004066">
    <property type="term" value="F:asparagine synthase (glutamine-hydrolyzing) activity"/>
    <property type="evidence" value="ECO:0007669"/>
    <property type="project" value="UniProtKB-EC"/>
</dbReference>
<dbReference type="InterPro" id="IPR001962">
    <property type="entry name" value="Asn_synthase"/>
</dbReference>
<protein>
    <recommendedName>
        <fullName evidence="3">asparagine synthase (glutamine-hydrolyzing)</fullName>
        <ecNumber evidence="3">6.3.5.4</ecNumber>
    </recommendedName>
</protein>
<evidence type="ECO:0000256" key="3">
    <source>
        <dbReference type="ARBA" id="ARBA00012737"/>
    </source>
</evidence>
<dbReference type="EMBL" id="CP000825">
    <property type="protein sequence ID" value="ABV51096.1"/>
    <property type="molecule type" value="Genomic_DNA"/>
</dbReference>
<gene>
    <name evidence="12" type="primary">asnB</name>
    <name evidence="12" type="ordered locus">P9215_14831</name>
</gene>
<dbReference type="PIRSF" id="PIRSF001589">
    <property type="entry name" value="Asn_synthetase_glu-h"/>
    <property type="match status" value="1"/>
</dbReference>
<dbReference type="SUPFAM" id="SSF56235">
    <property type="entry name" value="N-terminal nucleophile aminohydrolases (Ntn hydrolases)"/>
    <property type="match status" value="1"/>
</dbReference>
<evidence type="ECO:0000259" key="11">
    <source>
        <dbReference type="PROSITE" id="PS51278"/>
    </source>
</evidence>
<dbReference type="OrthoDB" id="9763290at2"/>
<dbReference type="GO" id="GO:0005524">
    <property type="term" value="F:ATP binding"/>
    <property type="evidence" value="ECO:0007669"/>
    <property type="project" value="UniProtKB-KW"/>
</dbReference>
<dbReference type="InterPro" id="IPR029055">
    <property type="entry name" value="Ntn_hydrolases_N"/>
</dbReference>
<feature type="site" description="Important for beta-aspartyl-AMP intermediate formation" evidence="10">
    <location>
        <position position="367"/>
    </location>
</feature>
<accession>A8G665</accession>
<evidence type="ECO:0000256" key="9">
    <source>
        <dbReference type="PIRSR" id="PIRSR001589-1"/>
    </source>
</evidence>
<evidence type="ECO:0000256" key="1">
    <source>
        <dbReference type="ARBA" id="ARBA00005187"/>
    </source>
</evidence>
<evidence type="ECO:0000313" key="13">
    <source>
        <dbReference type="Proteomes" id="UP000002014"/>
    </source>
</evidence>
<dbReference type="eggNOG" id="COG0367">
    <property type="taxonomic scope" value="Bacteria"/>
</dbReference>
<proteinExistence type="inferred from homology"/>
<dbReference type="KEGG" id="pmh:P9215_14831"/>
<evidence type="ECO:0000256" key="6">
    <source>
        <dbReference type="ARBA" id="ARBA00022888"/>
    </source>
</evidence>
<keyword evidence="7 9" id="KW-0315">Glutamine amidotransferase</keyword>
<dbReference type="PANTHER" id="PTHR43284">
    <property type="entry name" value="ASPARAGINE SYNTHETASE (GLUTAMINE-HYDROLYZING)"/>
    <property type="match status" value="1"/>
</dbReference>
<dbReference type="Proteomes" id="UP000002014">
    <property type="component" value="Chromosome"/>
</dbReference>
<dbReference type="EC" id="6.3.5.4" evidence="3"/>
<dbReference type="InterPro" id="IPR051786">
    <property type="entry name" value="ASN_synthetase/amidase"/>
</dbReference>
<evidence type="ECO:0000256" key="8">
    <source>
        <dbReference type="ARBA" id="ARBA00048741"/>
    </source>
</evidence>
<keyword evidence="4" id="KW-0547">Nucleotide-binding</keyword>
<feature type="domain" description="Glutamine amidotransferase type-2" evidence="11">
    <location>
        <begin position="2"/>
        <end position="213"/>
    </location>
</feature>
<organism evidence="12 13">
    <name type="scientific">Prochlorococcus marinus (strain MIT 9215)</name>
    <dbReference type="NCBI Taxonomy" id="93060"/>
    <lineage>
        <taxon>Bacteria</taxon>
        <taxon>Bacillati</taxon>
        <taxon>Cyanobacteriota</taxon>
        <taxon>Cyanophyceae</taxon>
        <taxon>Synechococcales</taxon>
        <taxon>Prochlorococcaceae</taxon>
        <taxon>Prochlorococcus</taxon>
    </lineage>
</organism>
<dbReference type="CDD" id="cd00712">
    <property type="entry name" value="AsnB"/>
    <property type="match status" value="1"/>
</dbReference>
<dbReference type="NCBIfam" id="TIGR01536">
    <property type="entry name" value="asn_synth_AEB"/>
    <property type="match status" value="1"/>
</dbReference>
<dbReference type="GO" id="GO:0006529">
    <property type="term" value="P:asparagine biosynthetic process"/>
    <property type="evidence" value="ECO:0007669"/>
    <property type="project" value="UniProtKB-KW"/>
</dbReference>
<comment type="pathway">
    <text evidence="1">Amino-acid biosynthesis; L-asparagine biosynthesis; L-asparagine from L-aspartate (L-Gln route): step 1/1.</text>
</comment>
<evidence type="ECO:0000256" key="7">
    <source>
        <dbReference type="ARBA" id="ARBA00022962"/>
    </source>
</evidence>
<dbReference type="STRING" id="93060.P9215_14831"/>
<dbReference type="PROSITE" id="PS51278">
    <property type="entry name" value="GATASE_TYPE_2"/>
    <property type="match status" value="1"/>
</dbReference>
<dbReference type="Pfam" id="PF00733">
    <property type="entry name" value="Asn_synthase"/>
    <property type="match status" value="1"/>
</dbReference>
<dbReference type="InterPro" id="IPR006426">
    <property type="entry name" value="Asn_synth_AEB"/>
</dbReference>
<dbReference type="RefSeq" id="WP_012008144.1">
    <property type="nucleotide sequence ID" value="NC_009840.1"/>
</dbReference>
<dbReference type="PANTHER" id="PTHR43284:SF1">
    <property type="entry name" value="ASPARAGINE SYNTHETASE"/>
    <property type="match status" value="1"/>
</dbReference>
<comment type="similarity">
    <text evidence="2">Belongs to the asparagine synthetase family.</text>
</comment>
<dbReference type="Gene3D" id="3.40.50.620">
    <property type="entry name" value="HUPs"/>
    <property type="match status" value="1"/>
</dbReference>
<evidence type="ECO:0000256" key="4">
    <source>
        <dbReference type="ARBA" id="ARBA00022741"/>
    </source>
</evidence>
<dbReference type="InterPro" id="IPR017932">
    <property type="entry name" value="GATase_2_dom"/>
</dbReference>
<sequence>MCGITGFVSNKIRNKEECIVRMISSLKHRGPDEYGAFISNNCCLSNARLSINGLQNGVQPFSDNSNKIICVFNGEIFNFKELNEKYQAKKLLNKQFRNLEGDSIISSYMKRDFDFLKELKGQFAISILDLNKNKLILARDRFGIRPMFYSLNENGFFFGSEIKSIVSSSYVEFNLNDEILPEILTYWAPLGRNTSFKNIFSLLPGELLIFDLETKLINKTKYWDAAEFIQRNSKEKIDITPSELRNQFDLSVKRQSISDVSIGAYLSGGIDSSALCYAAKKNNNELKTFSIDFQNSSYSEGSAQNKVIKNLELDNITLKLDDNEIAKNLEKAIYHIEQPIFRTAPVPLMLLSKVVNENGIKVVFTGEGSDELFLGYDIFREIKIKKRIQKNPNSLLNQLMLGSLYAYMPQYQNPRFRKIIYDSYLNENLNKDFFGLDRRWKSNQNLLRYLANPFKKGDSYSIMEDDTFDWQIFNELDDIEKSQYLELRILLSSYLLSSQGDRMSMANSVEGRYPFIDDDFAKLVLSIPKEQRLNGLKDKFILRKSFENLIPPEIVNRKKVAYQSPDIGVIQSCFTNKNNKELYEHLISDENLDRVGVFNKTLVDTIRKKIIYSNFSNKRASNQDCIISTLIITTLLFENNFKNLHKDETTLDYDINAFFKKIIFSNDYL</sequence>
<dbReference type="InterPro" id="IPR014729">
    <property type="entry name" value="Rossmann-like_a/b/a_fold"/>
</dbReference>
<feature type="active site" description="For GATase activity" evidence="9">
    <location>
        <position position="2"/>
    </location>
</feature>
<name>A8G665_PROM2</name>